<protein>
    <submittedName>
        <fullName evidence="4">Polysaccharide deacetylase family protein</fullName>
    </submittedName>
</protein>
<organism evidence="4 5">
    <name type="scientific">Sinomonas cellulolyticus</name>
    <dbReference type="NCBI Taxonomy" id="2801916"/>
    <lineage>
        <taxon>Bacteria</taxon>
        <taxon>Bacillati</taxon>
        <taxon>Actinomycetota</taxon>
        <taxon>Actinomycetes</taxon>
        <taxon>Micrococcales</taxon>
        <taxon>Micrococcaceae</taxon>
        <taxon>Sinomonas</taxon>
    </lineage>
</organism>
<keyword evidence="2" id="KW-0812">Transmembrane</keyword>
<keyword evidence="2" id="KW-0472">Membrane</keyword>
<dbReference type="RefSeq" id="WP_189693076.1">
    <property type="nucleotide sequence ID" value="NZ_BNCM01000004.1"/>
</dbReference>
<dbReference type="Gene3D" id="3.20.20.370">
    <property type="entry name" value="Glycoside hydrolase/deacetylase"/>
    <property type="match status" value="1"/>
</dbReference>
<feature type="compositionally biased region" description="Low complexity" evidence="1">
    <location>
        <begin position="36"/>
        <end position="92"/>
    </location>
</feature>
<dbReference type="CDD" id="cd10917">
    <property type="entry name" value="CE4_NodB_like_6s_7s"/>
    <property type="match status" value="1"/>
</dbReference>
<proteinExistence type="predicted"/>
<dbReference type="PANTHER" id="PTHR10587:SF128">
    <property type="entry name" value="POLYSACCHARIDE DEACETYLASE PDAB-RELATED"/>
    <property type="match status" value="1"/>
</dbReference>
<reference evidence="4 5" key="1">
    <citation type="submission" date="2021-01" db="EMBL/GenBank/DDBJ databases">
        <title>Genome public.</title>
        <authorList>
            <person name="Liu C."/>
            <person name="Sun Q."/>
        </authorList>
    </citation>
    <scope>NUCLEOTIDE SEQUENCE [LARGE SCALE GENOMIC DNA]</scope>
    <source>
        <strain evidence="4 5">JC656</strain>
    </source>
</reference>
<feature type="transmembrane region" description="Helical" evidence="2">
    <location>
        <begin position="9"/>
        <end position="31"/>
    </location>
</feature>
<feature type="region of interest" description="Disordered" evidence="1">
    <location>
        <begin position="36"/>
        <end position="120"/>
    </location>
</feature>
<dbReference type="PROSITE" id="PS51677">
    <property type="entry name" value="NODB"/>
    <property type="match status" value="1"/>
</dbReference>
<keyword evidence="5" id="KW-1185">Reference proteome</keyword>
<evidence type="ECO:0000313" key="4">
    <source>
        <dbReference type="EMBL" id="MBL0704668.1"/>
    </source>
</evidence>
<evidence type="ECO:0000256" key="2">
    <source>
        <dbReference type="SAM" id="Phobius"/>
    </source>
</evidence>
<keyword evidence="2" id="KW-1133">Transmembrane helix</keyword>
<evidence type="ECO:0000259" key="3">
    <source>
        <dbReference type="PROSITE" id="PS51677"/>
    </source>
</evidence>
<evidence type="ECO:0000313" key="5">
    <source>
        <dbReference type="Proteomes" id="UP000639051"/>
    </source>
</evidence>
<dbReference type="InterPro" id="IPR050248">
    <property type="entry name" value="Polysacc_deacetylase_ArnD"/>
</dbReference>
<feature type="domain" description="NodB homology" evidence="3">
    <location>
        <begin position="134"/>
        <end position="322"/>
    </location>
</feature>
<dbReference type="EMBL" id="JAERRC010000012">
    <property type="protein sequence ID" value="MBL0704668.1"/>
    <property type="molecule type" value="Genomic_DNA"/>
</dbReference>
<dbReference type="SUPFAM" id="SSF88713">
    <property type="entry name" value="Glycoside hydrolase/deacetylase"/>
    <property type="match status" value="1"/>
</dbReference>
<dbReference type="Proteomes" id="UP000639051">
    <property type="component" value="Unassembled WGS sequence"/>
</dbReference>
<dbReference type="PANTHER" id="PTHR10587">
    <property type="entry name" value="GLYCOSYL TRANSFERASE-RELATED"/>
    <property type="match status" value="1"/>
</dbReference>
<dbReference type="InterPro" id="IPR011330">
    <property type="entry name" value="Glyco_hydro/deAcase_b/a-brl"/>
</dbReference>
<comment type="caution">
    <text evidence="4">The sequence shown here is derived from an EMBL/GenBank/DDBJ whole genome shotgun (WGS) entry which is preliminary data.</text>
</comment>
<sequence length="328" mass="32728">MAALARRQVGIIIGVVLAVALIGGAVALALLRPTGSTTAETSPTAPSSASASASPSGTAVLTPAQSGSPSAAQPSASERNGSQPQPSEAAPPADEPPAPPSEAAPPADEPPPAPPGLPAALRGLDVERIATSQKLVALTFDAGANDAGLASILGTLSTTGVKATFFLTGAWAQANPAKVAQIAAAGHRIGNHSMTHPDMTTRSDAQIAQELAGAQAAILAGGADPRPLFRFPSGARDARTIAAVNADGYAAIRWTVDSLGWQGTMGGTRGPAFVTQRVLAALQPGEIVLMHVGSNPDDGSTLDAAALPDIIAQMRAAGYGFTTLDILL</sequence>
<name>A0ABS1JZM9_9MICC</name>
<dbReference type="Pfam" id="PF01522">
    <property type="entry name" value="Polysacc_deac_1"/>
    <property type="match status" value="1"/>
</dbReference>
<dbReference type="InterPro" id="IPR002509">
    <property type="entry name" value="NODB_dom"/>
</dbReference>
<evidence type="ECO:0000256" key="1">
    <source>
        <dbReference type="SAM" id="MobiDB-lite"/>
    </source>
</evidence>
<gene>
    <name evidence="4" type="ORF">JJE72_04000</name>
</gene>
<accession>A0ABS1JZM9</accession>
<feature type="compositionally biased region" description="Pro residues" evidence="1">
    <location>
        <begin position="93"/>
        <end position="117"/>
    </location>
</feature>